<name>A0A1R2D2V2_9CILI</name>
<evidence type="ECO:0000313" key="4">
    <source>
        <dbReference type="Proteomes" id="UP000187209"/>
    </source>
</evidence>
<protein>
    <submittedName>
        <fullName evidence="3">Uncharacterized protein</fullName>
    </submittedName>
</protein>
<evidence type="ECO:0000256" key="2">
    <source>
        <dbReference type="SAM" id="MobiDB-lite"/>
    </source>
</evidence>
<organism evidence="3 4">
    <name type="scientific">Stentor coeruleus</name>
    <dbReference type="NCBI Taxonomy" id="5963"/>
    <lineage>
        <taxon>Eukaryota</taxon>
        <taxon>Sar</taxon>
        <taxon>Alveolata</taxon>
        <taxon>Ciliophora</taxon>
        <taxon>Postciliodesmatophora</taxon>
        <taxon>Heterotrichea</taxon>
        <taxon>Heterotrichida</taxon>
        <taxon>Stentoridae</taxon>
        <taxon>Stentor</taxon>
    </lineage>
</organism>
<dbReference type="AlphaFoldDB" id="A0A1R2D2V2"/>
<feature type="region of interest" description="Disordered" evidence="2">
    <location>
        <begin position="31"/>
        <end position="53"/>
    </location>
</feature>
<sequence length="222" mass="25704">MIKSNSYSKILSTRRSLLSFDSAKIKTIASHPTSSRNKLDGLRSRNEPEDEKVPGDVAAKVVKNYLLPMFEQNAKQKAHSERQKSHGILHRRSLSIVKGSVYEDLKLIETLSEQIRSLKHKLFENDQVTHSYLQDKHSLIKDLEHSQSETDHHKTQIEFLIQENQTLHKEIDKIKLQTSLSSDLSDKLQLLDQISGENIKIKHELQEYKADNDIRYNFTIFS</sequence>
<dbReference type="EMBL" id="MPUH01000010">
    <property type="protein sequence ID" value="OMJ95597.1"/>
    <property type="molecule type" value="Genomic_DNA"/>
</dbReference>
<keyword evidence="1" id="KW-0175">Coiled coil</keyword>
<reference evidence="3 4" key="1">
    <citation type="submission" date="2016-11" db="EMBL/GenBank/DDBJ databases">
        <title>The macronuclear genome of Stentor coeruleus: a giant cell with tiny introns.</title>
        <authorList>
            <person name="Slabodnick M."/>
            <person name="Ruby J.G."/>
            <person name="Reiff S.B."/>
            <person name="Swart E.C."/>
            <person name="Gosai S."/>
            <person name="Prabakaran S."/>
            <person name="Witkowska E."/>
            <person name="Larue G.E."/>
            <person name="Fisher S."/>
            <person name="Freeman R.M."/>
            <person name="Gunawardena J."/>
            <person name="Chu W."/>
            <person name="Stover N.A."/>
            <person name="Gregory B.D."/>
            <person name="Nowacki M."/>
            <person name="Derisi J."/>
            <person name="Roy S.W."/>
            <person name="Marshall W.F."/>
            <person name="Sood P."/>
        </authorList>
    </citation>
    <scope>NUCLEOTIDE SEQUENCE [LARGE SCALE GENOMIC DNA]</scope>
    <source>
        <strain evidence="3">WM001</strain>
    </source>
</reference>
<comment type="caution">
    <text evidence="3">The sequence shown here is derived from an EMBL/GenBank/DDBJ whole genome shotgun (WGS) entry which is preliminary data.</text>
</comment>
<proteinExistence type="predicted"/>
<dbReference type="Proteomes" id="UP000187209">
    <property type="component" value="Unassembled WGS sequence"/>
</dbReference>
<gene>
    <name evidence="3" type="ORF">SteCoe_1023</name>
</gene>
<evidence type="ECO:0000313" key="3">
    <source>
        <dbReference type="EMBL" id="OMJ95597.1"/>
    </source>
</evidence>
<keyword evidence="4" id="KW-1185">Reference proteome</keyword>
<evidence type="ECO:0000256" key="1">
    <source>
        <dbReference type="SAM" id="Coils"/>
    </source>
</evidence>
<feature type="coiled-coil region" evidence="1">
    <location>
        <begin position="157"/>
        <end position="211"/>
    </location>
</feature>
<accession>A0A1R2D2V2</accession>
<feature type="compositionally biased region" description="Basic and acidic residues" evidence="2">
    <location>
        <begin position="37"/>
        <end position="53"/>
    </location>
</feature>